<dbReference type="PANTHER" id="PTHR11346">
    <property type="entry name" value="GALECTIN"/>
    <property type="match status" value="1"/>
</dbReference>
<dbReference type="InterPro" id="IPR044156">
    <property type="entry name" value="Galectin-like"/>
</dbReference>
<reference evidence="4" key="3">
    <citation type="submission" date="2025-09" db="UniProtKB">
        <authorList>
            <consortium name="Ensembl"/>
        </authorList>
    </citation>
    <scope>IDENTIFICATION</scope>
    <source>
        <strain evidence="4">broiler</strain>
    </source>
</reference>
<evidence type="ECO:0000313" key="5">
    <source>
        <dbReference type="Proteomes" id="UP000000539"/>
    </source>
</evidence>
<keyword evidence="5" id="KW-1185">Reference proteome</keyword>
<dbReference type="InterPro" id="IPR013320">
    <property type="entry name" value="ConA-like_dom_sf"/>
</dbReference>
<name>A0A8V0XIF5_CHICK</name>
<dbReference type="AlphaFoldDB" id="A0A8V0XIF5"/>
<dbReference type="Proteomes" id="UP000000539">
    <property type="component" value="Chromosome 4"/>
</dbReference>
<organism evidence="4 5">
    <name type="scientific">Gallus gallus</name>
    <name type="common">Chicken</name>
    <dbReference type="NCBI Taxonomy" id="9031"/>
    <lineage>
        <taxon>Eukaryota</taxon>
        <taxon>Metazoa</taxon>
        <taxon>Chordata</taxon>
        <taxon>Craniata</taxon>
        <taxon>Vertebrata</taxon>
        <taxon>Euteleostomi</taxon>
        <taxon>Archelosauria</taxon>
        <taxon>Archosauria</taxon>
        <taxon>Dinosauria</taxon>
        <taxon>Saurischia</taxon>
        <taxon>Theropoda</taxon>
        <taxon>Coelurosauria</taxon>
        <taxon>Aves</taxon>
        <taxon>Neognathae</taxon>
        <taxon>Galloanserae</taxon>
        <taxon>Galliformes</taxon>
        <taxon>Phasianidae</taxon>
        <taxon>Phasianinae</taxon>
        <taxon>Gallus</taxon>
    </lineage>
</organism>
<dbReference type="InterPro" id="IPR001079">
    <property type="entry name" value="Galectin_CRD"/>
</dbReference>
<evidence type="ECO:0000256" key="2">
    <source>
        <dbReference type="RuleBase" id="RU102079"/>
    </source>
</evidence>
<sequence>MEQGLVVTQLDVQPGECVKVKGKILSDAKGFSVNVGKDSSTLMLHFNPRFDCHGDVNTVVCNSKEDGTWGEEDRKADFPFQQGDKVEICISFDAAEVKGSMHVRRTPIRRLCCTDQAQQKFLLCIWWQGIEEAAVTAVLYGSRVQVAYASLHCRSLAMLWGYLF</sequence>
<dbReference type="SUPFAM" id="SSF49899">
    <property type="entry name" value="Concanavalin A-like lectins/glucanases"/>
    <property type="match status" value="1"/>
</dbReference>
<dbReference type="SMART" id="SM00908">
    <property type="entry name" value="Gal-bind_lectin"/>
    <property type="match status" value="1"/>
</dbReference>
<dbReference type="FunFam" id="2.60.120.200:FF:000021">
    <property type="entry name" value="Galectin"/>
    <property type="match status" value="1"/>
</dbReference>
<dbReference type="CDD" id="cd00070">
    <property type="entry name" value="GLECT"/>
    <property type="match status" value="1"/>
</dbReference>
<dbReference type="PROSITE" id="PS51304">
    <property type="entry name" value="GALECTIN"/>
    <property type="match status" value="1"/>
</dbReference>
<accession>A0A8V0XIF5</accession>
<dbReference type="Ensembl" id="ENSGALT00010009353.1">
    <property type="protein sequence ID" value="ENSGALP00010005526.1"/>
    <property type="gene ID" value="ENSGALG00010004040.1"/>
</dbReference>
<dbReference type="Gene3D" id="2.60.120.200">
    <property type="match status" value="1"/>
</dbReference>
<proteinExistence type="predicted"/>
<reference evidence="4" key="2">
    <citation type="submission" date="2025-08" db="UniProtKB">
        <authorList>
            <consortium name="Ensembl"/>
        </authorList>
    </citation>
    <scope>IDENTIFICATION</scope>
    <source>
        <strain evidence="4">broiler</strain>
    </source>
</reference>
<dbReference type="Pfam" id="PF00337">
    <property type="entry name" value="Gal-bind_lectin"/>
    <property type="match status" value="1"/>
</dbReference>
<reference evidence="4" key="1">
    <citation type="submission" date="2020-11" db="EMBL/GenBank/DDBJ databases">
        <title>Gallus gallus (Chicken) genome, bGalGal1, GRCg7b, maternal haplotype autosomes + Z &amp; W.</title>
        <authorList>
            <person name="Warren W."/>
            <person name="Formenti G."/>
            <person name="Fedrigo O."/>
            <person name="Haase B."/>
            <person name="Mountcastle J."/>
            <person name="Balacco J."/>
            <person name="Tracey A."/>
            <person name="Schneider V."/>
            <person name="Okimoto R."/>
            <person name="Cheng H."/>
            <person name="Hawken R."/>
            <person name="Howe K."/>
            <person name="Jarvis E.D."/>
        </authorList>
    </citation>
    <scope>NUCLEOTIDE SEQUENCE [LARGE SCALE GENOMIC DNA]</scope>
    <source>
        <strain evidence="4">Broiler</strain>
    </source>
</reference>
<gene>
    <name evidence="4" type="primary">LGALS1B</name>
</gene>
<protein>
    <recommendedName>
        <fullName evidence="2">Galectin</fullName>
    </recommendedName>
</protein>
<feature type="domain" description="Galectin" evidence="3">
    <location>
        <begin position="4"/>
        <end position="152"/>
    </location>
</feature>
<keyword evidence="1 2" id="KW-0430">Lectin</keyword>
<evidence type="ECO:0000256" key="1">
    <source>
        <dbReference type="ARBA" id="ARBA00022734"/>
    </source>
</evidence>
<evidence type="ECO:0000259" key="3">
    <source>
        <dbReference type="PROSITE" id="PS51304"/>
    </source>
</evidence>
<dbReference type="OrthoDB" id="8443340at2759"/>
<dbReference type="GeneTree" id="ENSGT00940000155534"/>
<dbReference type="GO" id="GO:0030246">
    <property type="term" value="F:carbohydrate binding"/>
    <property type="evidence" value="ECO:0007669"/>
    <property type="project" value="UniProtKB-UniRule"/>
</dbReference>
<dbReference type="PANTHER" id="PTHR11346:SF97">
    <property type="entry name" value="GALECTIN-1"/>
    <property type="match status" value="1"/>
</dbReference>
<dbReference type="SMART" id="SM00276">
    <property type="entry name" value="GLECT"/>
    <property type="match status" value="1"/>
</dbReference>
<evidence type="ECO:0000313" key="4">
    <source>
        <dbReference type="Ensembl" id="ENSGALP00010005526.1"/>
    </source>
</evidence>